<dbReference type="RefSeq" id="WP_308975438.1">
    <property type="nucleotide sequence ID" value="NZ_JAVIDL010000017.1"/>
</dbReference>
<organism evidence="1 2">
    <name type="scientific">Acinetobacter rudis</name>
    <dbReference type="NCBI Taxonomy" id="632955"/>
    <lineage>
        <taxon>Bacteria</taxon>
        <taxon>Pseudomonadati</taxon>
        <taxon>Pseudomonadota</taxon>
        <taxon>Gammaproteobacteria</taxon>
        <taxon>Moraxellales</taxon>
        <taxon>Moraxellaceae</taxon>
        <taxon>Acinetobacter</taxon>
    </lineage>
</organism>
<name>A0AAW8J948_9GAMM</name>
<gene>
    <name evidence="1" type="ORF">RFH47_09880</name>
</gene>
<protein>
    <submittedName>
        <fullName evidence="1">SH3 domain-containing protein</fullName>
    </submittedName>
</protein>
<evidence type="ECO:0000313" key="2">
    <source>
        <dbReference type="Proteomes" id="UP001243844"/>
    </source>
</evidence>
<comment type="caution">
    <text evidence="1">The sequence shown here is derived from an EMBL/GenBank/DDBJ whole genome shotgun (WGS) entry which is preliminary data.</text>
</comment>
<dbReference type="EMBL" id="JAVIDL010000017">
    <property type="protein sequence ID" value="MDQ8936038.1"/>
    <property type="molecule type" value="Genomic_DNA"/>
</dbReference>
<dbReference type="Gene3D" id="2.30.30.40">
    <property type="entry name" value="SH3 Domains"/>
    <property type="match status" value="1"/>
</dbReference>
<reference evidence="1" key="1">
    <citation type="submission" date="2023-08" db="EMBL/GenBank/DDBJ databases">
        <title>Emergence of clinically-relevant ST2 carbapenem-resistant Acinetobacter baumannii strains in hospital sewages in Zhejiang, East of China.</title>
        <authorList>
            <person name="Kaichao C."/>
            <person name="Zhang R."/>
        </authorList>
    </citation>
    <scope>NUCLEOTIDE SEQUENCE</scope>
    <source>
        <strain evidence="1">M-RB-37</strain>
    </source>
</reference>
<proteinExistence type="predicted"/>
<dbReference type="Proteomes" id="UP001243844">
    <property type="component" value="Unassembled WGS sequence"/>
</dbReference>
<dbReference type="AlphaFoldDB" id="A0AAW8J948"/>
<sequence length="245" mass="28452">MFGFHKKDLIKMITFVTVVFSPHIYADFGLIQDKDGEVNIRDYASLKANVVGKLKNNQLVDCLSDNEDANFCLISTANHDDGYVYKNRINFFKAYHRLKLTAYEANQVTFSNAEMTVQINAMPRESNDRLFKADANGYYRYYKNKTFLGTDGEIPNKNFSQLQRIDISYRSQKTTLAVNQMGQYFFQAQFSDLTKSDLADFEIYYLNDDIYLVNHFNYSGAAAYNLMFHLRKGQLVEHQAWKISL</sequence>
<evidence type="ECO:0000313" key="1">
    <source>
        <dbReference type="EMBL" id="MDQ8936038.1"/>
    </source>
</evidence>
<accession>A0AAW8J948</accession>